<evidence type="ECO:0000256" key="2">
    <source>
        <dbReference type="ARBA" id="ARBA00022485"/>
    </source>
</evidence>
<name>A0A368BR85_9GAMM</name>
<dbReference type="SFLD" id="SFLDS00029">
    <property type="entry name" value="Radical_SAM"/>
    <property type="match status" value="1"/>
</dbReference>
<evidence type="ECO:0000259" key="15">
    <source>
        <dbReference type="PROSITE" id="PS50926"/>
    </source>
</evidence>
<keyword evidence="7 14" id="KW-0479">Metal-binding</keyword>
<dbReference type="InterPro" id="IPR006463">
    <property type="entry name" value="MiaB_methiolase"/>
</dbReference>
<feature type="binding site" evidence="14">
    <location>
        <position position="49"/>
    </location>
    <ligand>
        <name>[4Fe-4S] cluster</name>
        <dbReference type="ChEBI" id="CHEBI:49883"/>
        <label>1</label>
    </ligand>
</feature>
<dbReference type="SFLD" id="SFLDF00273">
    <property type="entry name" value="(dimethylallyl)adenosine_tRNA"/>
    <property type="match status" value="1"/>
</dbReference>
<evidence type="ECO:0000256" key="11">
    <source>
        <dbReference type="ARBA" id="ARBA00050926"/>
    </source>
</evidence>
<dbReference type="GO" id="GO:0051539">
    <property type="term" value="F:4 iron, 4 sulfur cluster binding"/>
    <property type="evidence" value="ECO:0007669"/>
    <property type="project" value="UniProtKB-UniRule"/>
</dbReference>
<dbReference type="PANTHER" id="PTHR43020:SF2">
    <property type="entry name" value="MITOCHONDRIAL TRNA METHYLTHIOTRANSFERASE CDK5RAP1"/>
    <property type="match status" value="1"/>
</dbReference>
<dbReference type="SMART" id="SM00729">
    <property type="entry name" value="Elp3"/>
    <property type="match status" value="1"/>
</dbReference>
<feature type="binding site" evidence="14">
    <location>
        <position position="159"/>
    </location>
    <ligand>
        <name>[4Fe-4S] cluster</name>
        <dbReference type="ChEBI" id="CHEBI:49883"/>
        <label>2</label>
        <note>4Fe-4S-S-AdoMet</note>
    </ligand>
</feature>
<comment type="function">
    <text evidence="1 14">Catalyzes the methylthiolation of N6-(dimethylallyl)adenosine (i(6)A), leading to the formation of 2-methylthio-N6-(dimethylallyl)adenosine (ms(2)i(6)A) at position 37 in tRNAs that read codons beginning with uridine.</text>
</comment>
<comment type="catalytic activity">
    <reaction evidence="13">
        <text>N(6)-dimethylallyladenosine(37) in tRNA + (sulfur carrier)-SH + AH2 + 2 S-adenosyl-L-methionine = 2-methylsulfanyl-N(6)-dimethylallyladenosine(37) in tRNA + (sulfur carrier)-H + 5'-deoxyadenosine + L-methionine + A + S-adenosyl-L-homocysteine + 2 H(+)</text>
        <dbReference type="Rhea" id="RHEA:37067"/>
        <dbReference type="Rhea" id="RHEA-COMP:10375"/>
        <dbReference type="Rhea" id="RHEA-COMP:10376"/>
        <dbReference type="Rhea" id="RHEA-COMP:14737"/>
        <dbReference type="Rhea" id="RHEA-COMP:14739"/>
        <dbReference type="ChEBI" id="CHEBI:13193"/>
        <dbReference type="ChEBI" id="CHEBI:15378"/>
        <dbReference type="ChEBI" id="CHEBI:17319"/>
        <dbReference type="ChEBI" id="CHEBI:17499"/>
        <dbReference type="ChEBI" id="CHEBI:29917"/>
        <dbReference type="ChEBI" id="CHEBI:57844"/>
        <dbReference type="ChEBI" id="CHEBI:57856"/>
        <dbReference type="ChEBI" id="CHEBI:59789"/>
        <dbReference type="ChEBI" id="CHEBI:64428"/>
        <dbReference type="ChEBI" id="CHEBI:74415"/>
        <dbReference type="ChEBI" id="CHEBI:74417"/>
        <dbReference type="EC" id="2.8.4.3"/>
    </reaction>
    <physiologicalReaction direction="left-to-right" evidence="13">
        <dbReference type="Rhea" id="RHEA:37068"/>
    </physiologicalReaction>
</comment>
<dbReference type="Proteomes" id="UP000252147">
    <property type="component" value="Unassembled WGS sequence"/>
</dbReference>
<comment type="subunit">
    <text evidence="14">Monomer.</text>
</comment>
<dbReference type="NCBIfam" id="TIGR00089">
    <property type="entry name" value="MiaB/RimO family radical SAM methylthiotransferase"/>
    <property type="match status" value="1"/>
</dbReference>
<evidence type="ECO:0000256" key="13">
    <source>
        <dbReference type="ARBA" id="ARBA00052587"/>
    </source>
</evidence>
<gene>
    <name evidence="14" type="primary">miaB</name>
    <name evidence="18" type="ORF">DBW97_00325</name>
</gene>
<feature type="domain" description="MTTase N-terminal" evidence="16">
    <location>
        <begin position="3"/>
        <end position="120"/>
    </location>
</feature>
<evidence type="ECO:0000256" key="9">
    <source>
        <dbReference type="ARBA" id="ARBA00023014"/>
    </source>
</evidence>
<evidence type="ECO:0000256" key="6">
    <source>
        <dbReference type="ARBA" id="ARBA00022694"/>
    </source>
</evidence>
<dbReference type="PROSITE" id="PS50926">
    <property type="entry name" value="TRAM"/>
    <property type="match status" value="1"/>
</dbReference>
<dbReference type="InterPro" id="IPR007197">
    <property type="entry name" value="rSAM"/>
</dbReference>
<dbReference type="PROSITE" id="PS01278">
    <property type="entry name" value="MTTASE_RADICAL"/>
    <property type="match status" value="1"/>
</dbReference>
<feature type="domain" description="Radical SAM core" evidence="17">
    <location>
        <begin position="141"/>
        <end position="372"/>
    </location>
</feature>
<keyword evidence="9 14" id="KW-0411">Iron-sulfur</keyword>
<feature type="binding site" evidence="14">
    <location>
        <position position="12"/>
    </location>
    <ligand>
        <name>[4Fe-4S] cluster</name>
        <dbReference type="ChEBI" id="CHEBI:49883"/>
        <label>1</label>
    </ligand>
</feature>
<keyword evidence="8 14" id="KW-0408">Iron</keyword>
<dbReference type="CDD" id="cd01335">
    <property type="entry name" value="Radical_SAM"/>
    <property type="match status" value="1"/>
</dbReference>
<evidence type="ECO:0000256" key="14">
    <source>
        <dbReference type="HAMAP-Rule" id="MF_01864"/>
    </source>
</evidence>
<dbReference type="SUPFAM" id="SSF102114">
    <property type="entry name" value="Radical SAM enzymes"/>
    <property type="match status" value="1"/>
</dbReference>
<keyword evidence="6 14" id="KW-0819">tRNA processing</keyword>
<evidence type="ECO:0000256" key="5">
    <source>
        <dbReference type="ARBA" id="ARBA00022691"/>
    </source>
</evidence>
<feature type="binding site" evidence="14">
    <location>
        <position position="155"/>
    </location>
    <ligand>
        <name>[4Fe-4S] cluster</name>
        <dbReference type="ChEBI" id="CHEBI:49883"/>
        <label>2</label>
        <note>4Fe-4S-S-AdoMet</note>
    </ligand>
</feature>
<dbReference type="InterPro" id="IPR058240">
    <property type="entry name" value="rSAM_sf"/>
</dbReference>
<dbReference type="HAMAP" id="MF_01864">
    <property type="entry name" value="tRNA_metthiotr_MiaB"/>
    <property type="match status" value="1"/>
</dbReference>
<dbReference type="GO" id="GO:0046872">
    <property type="term" value="F:metal ion binding"/>
    <property type="evidence" value="ECO:0007669"/>
    <property type="project" value="UniProtKB-KW"/>
</dbReference>
<keyword evidence="4 14" id="KW-0808">Transferase</keyword>
<keyword evidence="3 14" id="KW-0963">Cytoplasm</keyword>
<evidence type="ECO:0000256" key="3">
    <source>
        <dbReference type="ARBA" id="ARBA00022490"/>
    </source>
</evidence>
<dbReference type="InterPro" id="IPR002792">
    <property type="entry name" value="TRAM_dom"/>
</dbReference>
<protein>
    <recommendedName>
        <fullName evidence="10 14">tRNA-2-methylthio-N(6)-dimethylallyladenosine synthase</fullName>
        <ecNumber evidence="10 14">2.8.4.3</ecNumber>
    </recommendedName>
    <alternativeName>
        <fullName evidence="14">(Dimethylallyl)adenosine tRNA methylthiotransferase MiaB</fullName>
    </alternativeName>
    <alternativeName>
        <fullName evidence="14">tRNA-i(6)A37 methylthiotransferase</fullName>
    </alternativeName>
</protein>
<evidence type="ECO:0000313" key="19">
    <source>
        <dbReference type="Proteomes" id="UP000252147"/>
    </source>
</evidence>
<feature type="domain" description="TRAM" evidence="15">
    <location>
        <begin position="375"/>
        <end position="439"/>
    </location>
</feature>
<dbReference type="GO" id="GO:0035597">
    <property type="term" value="F:tRNA-2-methylthio-N(6)-dimethylallyladenosine(37) synthase activity"/>
    <property type="evidence" value="ECO:0007669"/>
    <property type="project" value="UniProtKB-EC"/>
</dbReference>
<dbReference type="PROSITE" id="PS51918">
    <property type="entry name" value="RADICAL_SAM"/>
    <property type="match status" value="1"/>
</dbReference>
<evidence type="ECO:0000259" key="17">
    <source>
        <dbReference type="PROSITE" id="PS51918"/>
    </source>
</evidence>
<dbReference type="Gene3D" id="3.80.30.20">
    <property type="entry name" value="tm_1862 like domain"/>
    <property type="match status" value="1"/>
</dbReference>
<evidence type="ECO:0000256" key="4">
    <source>
        <dbReference type="ARBA" id="ARBA00022679"/>
    </source>
</evidence>
<sequence length="439" mass="49988">MTKKLYIKTYGCQMNQYDSGKIIDVLNSKEKIELIDKPADADIVILNTCSIREKAEEKVFHELGRIRKFKEKNKNLKIGVAGCVAAQEGKNIFKRAPYVNVVFGPQDLHKTNDLLEKSSKIQVVETTFDEIKKFDEMPQVSRSESSVYLTIMEGCSKFCTFCVVPYTRGEEVSRNLDSILKEVVDLIKNGATEITLLGQNVNAFTAVWEDRQLRIGDLIQIIAEFDEIKRIRFTTSHPNDVDMNLLDCYQSVPKLANQFHLPVQSGSNEILRRMKRDYTKQKYLEIIGDIKKIRPDIPVSSDFIVGFPGEKKSDFHETMQLVEEVKFDNSYSFIYSQRPGTPAAGMKDNVSDVEKKQRLNELQELLNVYATERSEKLLGSIQSCLVSGKSKKNKDEYQARTECNRVVNFDSNGIDLAGQLVNIRINDVLANSLRGTIEH</sequence>
<keyword evidence="2 14" id="KW-0004">4Fe-4S</keyword>
<evidence type="ECO:0000259" key="16">
    <source>
        <dbReference type="PROSITE" id="PS51449"/>
    </source>
</evidence>
<dbReference type="InterPro" id="IPR005839">
    <property type="entry name" value="Methylthiotransferase"/>
</dbReference>
<dbReference type="Pfam" id="PF01938">
    <property type="entry name" value="TRAM"/>
    <property type="match status" value="1"/>
</dbReference>
<comment type="catalytic activity">
    <reaction evidence="11">
        <text>N(6)-dimethylallyladenosine(37) in tRNA + (sulfur carrier)-SH + AH2 + S-adenosyl-L-methionine = 2-thio-N(6)-dimethylallyladenosine(37) in tRNA + (sulfur carrier)-H + 5'-deoxyadenosine + L-methionine + A + H(+)</text>
        <dbReference type="Rhea" id="RHEA:36339"/>
        <dbReference type="Rhea" id="RHEA-COMP:10375"/>
        <dbReference type="Rhea" id="RHEA-COMP:10377"/>
        <dbReference type="Rhea" id="RHEA-COMP:14737"/>
        <dbReference type="Rhea" id="RHEA-COMP:14739"/>
        <dbReference type="ChEBI" id="CHEBI:13193"/>
        <dbReference type="ChEBI" id="CHEBI:15378"/>
        <dbReference type="ChEBI" id="CHEBI:17319"/>
        <dbReference type="ChEBI" id="CHEBI:17499"/>
        <dbReference type="ChEBI" id="CHEBI:29917"/>
        <dbReference type="ChEBI" id="CHEBI:57844"/>
        <dbReference type="ChEBI" id="CHEBI:59789"/>
        <dbReference type="ChEBI" id="CHEBI:64428"/>
        <dbReference type="ChEBI" id="CHEBI:74415"/>
        <dbReference type="ChEBI" id="CHEBI:74416"/>
    </reaction>
    <physiologicalReaction direction="left-to-right" evidence="11">
        <dbReference type="Rhea" id="RHEA:36340"/>
    </physiologicalReaction>
</comment>
<keyword evidence="5 14" id="KW-0949">S-adenosyl-L-methionine</keyword>
<evidence type="ECO:0000256" key="12">
    <source>
        <dbReference type="ARBA" id="ARBA00052380"/>
    </source>
</evidence>
<dbReference type="FunFam" id="3.80.30.20:FF:000001">
    <property type="entry name" value="tRNA-2-methylthio-N(6)-dimethylallyladenosine synthase 2"/>
    <property type="match status" value="1"/>
</dbReference>
<dbReference type="SFLD" id="SFLDG01061">
    <property type="entry name" value="methylthiotransferase"/>
    <property type="match status" value="1"/>
</dbReference>
<dbReference type="PROSITE" id="PS51449">
    <property type="entry name" value="MTTASE_N"/>
    <property type="match status" value="1"/>
</dbReference>
<dbReference type="InterPro" id="IPR038135">
    <property type="entry name" value="Methylthiotransferase_N_sf"/>
</dbReference>
<evidence type="ECO:0000313" key="18">
    <source>
        <dbReference type="EMBL" id="RCL39206.1"/>
    </source>
</evidence>
<dbReference type="InterPro" id="IPR013848">
    <property type="entry name" value="Methylthiotransferase_N"/>
</dbReference>
<dbReference type="Pfam" id="PF04055">
    <property type="entry name" value="Radical_SAM"/>
    <property type="match status" value="1"/>
</dbReference>
<dbReference type="GO" id="GO:0005829">
    <property type="term" value="C:cytosol"/>
    <property type="evidence" value="ECO:0007669"/>
    <property type="project" value="TreeGrafter"/>
</dbReference>
<accession>A0A368BR85</accession>
<dbReference type="PANTHER" id="PTHR43020">
    <property type="entry name" value="CDK5 REGULATORY SUBUNIT-ASSOCIATED PROTEIN 1"/>
    <property type="match status" value="1"/>
</dbReference>
<dbReference type="AlphaFoldDB" id="A0A368BR85"/>
<dbReference type="InterPro" id="IPR023404">
    <property type="entry name" value="rSAM_horseshoe"/>
</dbReference>
<comment type="caution">
    <text evidence="18">The sequence shown here is derived from an EMBL/GenBank/DDBJ whole genome shotgun (WGS) entry which is preliminary data.</text>
</comment>
<organism evidence="18 19">
    <name type="scientific">SAR86 cluster bacterium</name>
    <dbReference type="NCBI Taxonomy" id="2030880"/>
    <lineage>
        <taxon>Bacteria</taxon>
        <taxon>Pseudomonadati</taxon>
        <taxon>Pseudomonadota</taxon>
        <taxon>Gammaproteobacteria</taxon>
        <taxon>SAR86 cluster</taxon>
    </lineage>
</organism>
<evidence type="ECO:0000256" key="7">
    <source>
        <dbReference type="ARBA" id="ARBA00022723"/>
    </source>
</evidence>
<comment type="catalytic activity">
    <reaction evidence="12">
        <text>2-thio-N(6)-dimethylallyladenosine(37) in tRNA + S-adenosyl-L-methionine = 2-methylsulfanyl-N(6)-dimethylallyladenosine(37) in tRNA + S-adenosyl-L-homocysteine + H(+)</text>
        <dbReference type="Rhea" id="RHEA:37063"/>
        <dbReference type="Rhea" id="RHEA-COMP:10376"/>
        <dbReference type="Rhea" id="RHEA-COMP:10377"/>
        <dbReference type="ChEBI" id="CHEBI:15378"/>
        <dbReference type="ChEBI" id="CHEBI:57856"/>
        <dbReference type="ChEBI" id="CHEBI:59789"/>
        <dbReference type="ChEBI" id="CHEBI:74416"/>
        <dbReference type="ChEBI" id="CHEBI:74417"/>
    </reaction>
    <physiologicalReaction direction="left-to-right" evidence="12">
        <dbReference type="Rhea" id="RHEA:37064"/>
    </physiologicalReaction>
</comment>
<dbReference type="Pfam" id="PF00919">
    <property type="entry name" value="UPF0004"/>
    <property type="match status" value="1"/>
</dbReference>
<dbReference type="InterPro" id="IPR020612">
    <property type="entry name" value="Methylthiotransferase_CS"/>
</dbReference>
<comment type="similarity">
    <text evidence="14">Belongs to the methylthiotransferase family. MiaB subfamily.</text>
</comment>
<evidence type="ECO:0000256" key="1">
    <source>
        <dbReference type="ARBA" id="ARBA00003234"/>
    </source>
</evidence>
<dbReference type="NCBIfam" id="TIGR01574">
    <property type="entry name" value="miaB-methiolase"/>
    <property type="match status" value="1"/>
</dbReference>
<dbReference type="SFLD" id="SFLDG01082">
    <property type="entry name" value="B12-binding_domain_containing"/>
    <property type="match status" value="1"/>
</dbReference>
<evidence type="ECO:0000256" key="8">
    <source>
        <dbReference type="ARBA" id="ARBA00023004"/>
    </source>
</evidence>
<dbReference type="FunFam" id="3.40.50.12160:FF:000001">
    <property type="entry name" value="tRNA-2-methylthio-N(6)-dimethylallyladenosine synthase"/>
    <property type="match status" value="1"/>
</dbReference>
<dbReference type="Gene3D" id="3.40.50.12160">
    <property type="entry name" value="Methylthiotransferase, N-terminal domain"/>
    <property type="match status" value="1"/>
</dbReference>
<dbReference type="InterPro" id="IPR006638">
    <property type="entry name" value="Elp3/MiaA/NifB-like_rSAM"/>
</dbReference>
<evidence type="ECO:0000256" key="10">
    <source>
        <dbReference type="ARBA" id="ARBA00033765"/>
    </source>
</evidence>
<feature type="binding site" evidence="14">
    <location>
        <position position="83"/>
    </location>
    <ligand>
        <name>[4Fe-4S] cluster</name>
        <dbReference type="ChEBI" id="CHEBI:49883"/>
        <label>1</label>
    </ligand>
</feature>
<comment type="cofactor">
    <cofactor evidence="14">
        <name>[4Fe-4S] cluster</name>
        <dbReference type="ChEBI" id="CHEBI:49883"/>
    </cofactor>
    <text evidence="14">Binds 2 [4Fe-4S] clusters. One cluster is coordinated with 3 cysteines and an exchangeable S-adenosyl-L-methionine.</text>
</comment>
<reference evidence="18 19" key="1">
    <citation type="journal article" date="2018" name="Microbiome">
        <title>Fine metagenomic profile of the Mediterranean stratified and mixed water columns revealed by assembly and recruitment.</title>
        <authorList>
            <person name="Haro-Moreno J.M."/>
            <person name="Lopez-Perez M."/>
            <person name="De La Torre J.R."/>
            <person name="Picazo A."/>
            <person name="Camacho A."/>
            <person name="Rodriguez-Valera F."/>
        </authorList>
    </citation>
    <scope>NUCLEOTIDE SEQUENCE [LARGE SCALE GENOMIC DNA]</scope>
    <source>
        <strain evidence="18">MED-G83</strain>
    </source>
</reference>
<feature type="binding site" evidence="14">
    <location>
        <position position="162"/>
    </location>
    <ligand>
        <name>[4Fe-4S] cluster</name>
        <dbReference type="ChEBI" id="CHEBI:49883"/>
        <label>2</label>
        <note>4Fe-4S-S-AdoMet</note>
    </ligand>
</feature>
<comment type="subcellular location">
    <subcellularLocation>
        <location evidence="14">Cytoplasm</location>
    </subcellularLocation>
</comment>
<dbReference type="EC" id="2.8.4.3" evidence="10 14"/>
<proteinExistence type="inferred from homology"/>
<dbReference type="EMBL" id="QOPD01000001">
    <property type="protein sequence ID" value="RCL39206.1"/>
    <property type="molecule type" value="Genomic_DNA"/>
</dbReference>